<name>A0ABS3SFL0_9CELL</name>
<organism evidence="1 2">
    <name type="scientific">Cellulomonas fengjieae</name>
    <dbReference type="NCBI Taxonomy" id="2819978"/>
    <lineage>
        <taxon>Bacteria</taxon>
        <taxon>Bacillati</taxon>
        <taxon>Actinomycetota</taxon>
        <taxon>Actinomycetes</taxon>
        <taxon>Micrococcales</taxon>
        <taxon>Cellulomonadaceae</taxon>
        <taxon>Cellulomonas</taxon>
    </lineage>
</organism>
<evidence type="ECO:0000313" key="1">
    <source>
        <dbReference type="EMBL" id="MBO3084109.1"/>
    </source>
</evidence>
<keyword evidence="2" id="KW-1185">Reference proteome</keyword>
<sequence>MVTTVSAEPETLRDLRSVLEAAEGRVAADSVVLGLLQNLAVTLGRGGRVTLLEQDEHVSPNVAARMLGMSRPHLLSFMDAGALAFTRVGTHRRIRVCDLLEFDERRLAARKLVATARTNATSIEDRHLDKTVPVSAAALADLDSL</sequence>
<reference evidence="1 2" key="1">
    <citation type="submission" date="2021-03" db="EMBL/GenBank/DDBJ databases">
        <title>novel species in genus Cellulomonas.</title>
        <authorList>
            <person name="Zhang G."/>
        </authorList>
    </citation>
    <scope>NUCLEOTIDE SEQUENCE [LARGE SCALE GENOMIC DNA]</scope>
    <source>
        <strain evidence="2">zg-ZUI188</strain>
    </source>
</reference>
<dbReference type="RefSeq" id="WP_208288944.1">
    <property type="nucleotide sequence ID" value="NZ_CP074404.1"/>
</dbReference>
<gene>
    <name evidence="1" type="ORF">J4035_05615</name>
</gene>
<accession>A0ABS3SFL0</accession>
<proteinExistence type="predicted"/>
<dbReference type="Proteomes" id="UP000678317">
    <property type="component" value="Unassembled WGS sequence"/>
</dbReference>
<evidence type="ECO:0000313" key="2">
    <source>
        <dbReference type="Proteomes" id="UP000678317"/>
    </source>
</evidence>
<protein>
    <submittedName>
        <fullName evidence="1">Helix-turn-helix domain-containing protein</fullName>
    </submittedName>
</protein>
<comment type="caution">
    <text evidence="1">The sequence shown here is derived from an EMBL/GenBank/DDBJ whole genome shotgun (WGS) entry which is preliminary data.</text>
</comment>
<dbReference type="EMBL" id="JAGFBM010000001">
    <property type="protein sequence ID" value="MBO3084109.1"/>
    <property type="molecule type" value="Genomic_DNA"/>
</dbReference>